<proteinExistence type="predicted"/>
<reference evidence="1 2" key="1">
    <citation type="journal article" date="2020" name="Front. Microbiol.">
        <title>Single-cell genomics of novel Actinobacteria with the Wood-Ljungdahl pathway discovered in a serpentinizing system.</title>
        <authorList>
            <person name="Merino N."/>
            <person name="Kawai M."/>
            <person name="Boyd E.S."/>
            <person name="Colman D.R."/>
            <person name="McGlynn S.E."/>
            <person name="Nealson K.H."/>
            <person name="Kurokawa K."/>
            <person name="Hongoh Y."/>
        </authorList>
    </citation>
    <scope>NUCLEOTIDE SEQUENCE [LARGE SCALE GENOMIC DNA]</scope>
    <source>
        <strain evidence="1 2">S33</strain>
    </source>
</reference>
<dbReference type="RefSeq" id="WP_176234082.1">
    <property type="nucleotide sequence ID" value="NZ_BLRY01000460.1"/>
</dbReference>
<feature type="non-terminal residue" evidence="1">
    <location>
        <position position="186"/>
    </location>
</feature>
<accession>A0A6V8PDH2</accession>
<sequence>MNRIILREPEKLRTLLNLPPPQISLLGGLRTPISPTTRFPLEEDKKDDPDKFMGLDFSSWANFLESAGKGLKDLKIRIAPIRDATGRVVEGERIPPQWIVEAEQVRSGINVARYFYNILTTSNIFAIGSKREKTRWRDELLNVLRGYEKSDDKFKRSFAQELRPKIEILHLPDGEHTRRFIDKGVP</sequence>
<protein>
    <submittedName>
        <fullName evidence="1">Uncharacterized protein</fullName>
    </submittedName>
</protein>
<comment type="caution">
    <text evidence="1">The sequence shown here is derived from an EMBL/GenBank/DDBJ whole genome shotgun (WGS) entry which is preliminary data.</text>
</comment>
<gene>
    <name evidence="1" type="ORF">HKBW3S33_02272</name>
</gene>
<organism evidence="1 2">
    <name type="scientific">Candidatus Hakubella thermalkaliphila</name>
    <dbReference type="NCBI Taxonomy" id="2754717"/>
    <lineage>
        <taxon>Bacteria</taxon>
        <taxon>Bacillati</taxon>
        <taxon>Actinomycetota</taxon>
        <taxon>Actinomycetota incertae sedis</taxon>
        <taxon>Candidatus Hakubellales</taxon>
        <taxon>Candidatus Hakubellaceae</taxon>
        <taxon>Candidatus Hakubella</taxon>
    </lineage>
</organism>
<dbReference type="Proteomes" id="UP000591948">
    <property type="component" value="Unassembled WGS sequence"/>
</dbReference>
<name>A0A6V8PDH2_9ACTN</name>
<keyword evidence="2" id="KW-1185">Reference proteome</keyword>
<dbReference type="AlphaFoldDB" id="A0A6V8PDH2"/>
<evidence type="ECO:0000313" key="2">
    <source>
        <dbReference type="Proteomes" id="UP000591948"/>
    </source>
</evidence>
<dbReference type="EMBL" id="BLRY01000460">
    <property type="protein sequence ID" value="GFP28856.1"/>
    <property type="molecule type" value="Genomic_DNA"/>
</dbReference>
<evidence type="ECO:0000313" key="1">
    <source>
        <dbReference type="EMBL" id="GFP28856.1"/>
    </source>
</evidence>